<feature type="region of interest" description="Disordered" evidence="1">
    <location>
        <begin position="1"/>
        <end position="45"/>
    </location>
</feature>
<feature type="region of interest" description="Disordered" evidence="1">
    <location>
        <begin position="125"/>
        <end position="148"/>
    </location>
</feature>
<reference evidence="2 3" key="1">
    <citation type="journal article" date="2021" name="Elife">
        <title>Chloroplast acquisition without the gene transfer in kleptoplastic sea slugs, Plakobranchus ocellatus.</title>
        <authorList>
            <person name="Maeda T."/>
            <person name="Takahashi S."/>
            <person name="Yoshida T."/>
            <person name="Shimamura S."/>
            <person name="Takaki Y."/>
            <person name="Nagai Y."/>
            <person name="Toyoda A."/>
            <person name="Suzuki Y."/>
            <person name="Arimoto A."/>
            <person name="Ishii H."/>
            <person name="Satoh N."/>
            <person name="Nishiyama T."/>
            <person name="Hasebe M."/>
            <person name="Maruyama T."/>
            <person name="Minagawa J."/>
            <person name="Obokata J."/>
            <person name="Shigenobu S."/>
        </authorList>
    </citation>
    <scope>NUCLEOTIDE SEQUENCE [LARGE SCALE GENOMIC DNA]</scope>
</reference>
<dbReference type="Proteomes" id="UP000735302">
    <property type="component" value="Unassembled WGS sequence"/>
</dbReference>
<protein>
    <submittedName>
        <fullName evidence="2">Uncharacterized protein</fullName>
    </submittedName>
</protein>
<dbReference type="EMBL" id="BLXT01001347">
    <property type="protein sequence ID" value="GFN84805.1"/>
    <property type="molecule type" value="Genomic_DNA"/>
</dbReference>
<evidence type="ECO:0000313" key="3">
    <source>
        <dbReference type="Proteomes" id="UP000735302"/>
    </source>
</evidence>
<evidence type="ECO:0000313" key="2">
    <source>
        <dbReference type="EMBL" id="GFN84805.1"/>
    </source>
</evidence>
<gene>
    <name evidence="2" type="ORF">PoB_001131100</name>
</gene>
<proteinExistence type="predicted"/>
<evidence type="ECO:0000256" key="1">
    <source>
        <dbReference type="SAM" id="MobiDB-lite"/>
    </source>
</evidence>
<organism evidence="2 3">
    <name type="scientific">Plakobranchus ocellatus</name>
    <dbReference type="NCBI Taxonomy" id="259542"/>
    <lineage>
        <taxon>Eukaryota</taxon>
        <taxon>Metazoa</taxon>
        <taxon>Spiralia</taxon>
        <taxon>Lophotrochozoa</taxon>
        <taxon>Mollusca</taxon>
        <taxon>Gastropoda</taxon>
        <taxon>Heterobranchia</taxon>
        <taxon>Euthyneura</taxon>
        <taxon>Panpulmonata</taxon>
        <taxon>Sacoglossa</taxon>
        <taxon>Placobranchoidea</taxon>
        <taxon>Plakobranchidae</taxon>
        <taxon>Plakobranchus</taxon>
    </lineage>
</organism>
<name>A0AAV3YQZ0_9GAST</name>
<dbReference type="AlphaFoldDB" id="A0AAV3YQZ0"/>
<comment type="caution">
    <text evidence="2">The sequence shown here is derived from an EMBL/GenBank/DDBJ whole genome shotgun (WGS) entry which is preliminary data.</text>
</comment>
<sequence>MSPLHGCNDSDRATVDKGDACPGKSPKSRYSRVRKGVENPKGWVSGHFTLSADAKGADSSQQTVFPVSYNNAQALEDETICILIHCSEKTKKASDPVGRALASPSRRPSSIHNVLKLQFSLDLGHSDPDLQSGQDYSRGQPMPGGDHLRSALVSVPALGTCENPSLDSS</sequence>
<keyword evidence="3" id="KW-1185">Reference proteome</keyword>
<feature type="compositionally biased region" description="Basic and acidic residues" evidence="1">
    <location>
        <begin position="8"/>
        <end position="19"/>
    </location>
</feature>
<accession>A0AAV3YQZ0</accession>